<evidence type="ECO:0000313" key="3">
    <source>
        <dbReference type="Proteomes" id="UP001549691"/>
    </source>
</evidence>
<protein>
    <submittedName>
        <fullName evidence="2">Uncharacterized protein</fullName>
    </submittedName>
</protein>
<keyword evidence="3" id="KW-1185">Reference proteome</keyword>
<evidence type="ECO:0000313" key="2">
    <source>
        <dbReference type="EMBL" id="MET7013393.1"/>
    </source>
</evidence>
<organism evidence="2 3">
    <name type="scientific">Uliginosibacterium flavum</name>
    <dbReference type="NCBI Taxonomy" id="1396831"/>
    <lineage>
        <taxon>Bacteria</taxon>
        <taxon>Pseudomonadati</taxon>
        <taxon>Pseudomonadota</taxon>
        <taxon>Betaproteobacteria</taxon>
        <taxon>Rhodocyclales</taxon>
        <taxon>Zoogloeaceae</taxon>
        <taxon>Uliginosibacterium</taxon>
    </lineage>
</organism>
<keyword evidence="1" id="KW-0812">Transmembrane</keyword>
<feature type="transmembrane region" description="Helical" evidence="1">
    <location>
        <begin position="12"/>
        <end position="34"/>
    </location>
</feature>
<dbReference type="EMBL" id="JBEWZI010000003">
    <property type="protein sequence ID" value="MET7013393.1"/>
    <property type="molecule type" value="Genomic_DNA"/>
</dbReference>
<feature type="transmembrane region" description="Helical" evidence="1">
    <location>
        <begin position="40"/>
        <end position="58"/>
    </location>
</feature>
<dbReference type="Proteomes" id="UP001549691">
    <property type="component" value="Unassembled WGS sequence"/>
</dbReference>
<name>A0ABV2TJN8_9RHOO</name>
<keyword evidence="1" id="KW-0472">Membrane</keyword>
<comment type="caution">
    <text evidence="2">The sequence shown here is derived from an EMBL/GenBank/DDBJ whole genome shotgun (WGS) entry which is preliminary data.</text>
</comment>
<reference evidence="2 3" key="1">
    <citation type="submission" date="2024-07" db="EMBL/GenBank/DDBJ databases">
        <title>Uliginosibacterium flavum JJ3220;KACC:17644.</title>
        <authorList>
            <person name="Kim M.K."/>
        </authorList>
    </citation>
    <scope>NUCLEOTIDE SEQUENCE [LARGE SCALE GENOMIC DNA]</scope>
    <source>
        <strain evidence="2 3">KACC:17644</strain>
    </source>
</reference>
<accession>A0ABV2TJN8</accession>
<keyword evidence="1" id="KW-1133">Transmembrane helix</keyword>
<gene>
    <name evidence="2" type="ORF">ABXR19_04275</name>
</gene>
<proteinExistence type="predicted"/>
<evidence type="ECO:0000256" key="1">
    <source>
        <dbReference type="SAM" id="Phobius"/>
    </source>
</evidence>
<dbReference type="RefSeq" id="WP_354599853.1">
    <property type="nucleotide sequence ID" value="NZ_JBEWZI010000003.1"/>
</dbReference>
<sequence length="168" mass="18744">MSKILYERSVKVAERNLLISLAVGVVCAAFVFGASNLDTSGKQFVGGLIIAVLAYQIARRLTRGPLVGMAILEVLDGFLYFRNPSGRPARVDRIALEKLHSVRLMGEDRVRYFDCTLMDGKVAHIGPFERYQGEMAVAEWFYLNLPETPFIVDTSATVFEEMQRPPGL</sequence>